<dbReference type="Gene3D" id="1.10.1760.20">
    <property type="match status" value="1"/>
</dbReference>
<evidence type="ECO:0000256" key="7">
    <source>
        <dbReference type="SAM" id="Phobius"/>
    </source>
</evidence>
<dbReference type="PANTHER" id="PTHR34229">
    <property type="entry name" value="METAL TRANSPORT PROTEIN HI_1621-RELATED"/>
    <property type="match status" value="1"/>
</dbReference>
<feature type="transmembrane region" description="Helical" evidence="7">
    <location>
        <begin position="264"/>
        <end position="286"/>
    </location>
</feature>
<gene>
    <name evidence="9" type="ORF">HA237_03845</name>
</gene>
<reference evidence="10" key="1">
    <citation type="journal article" date="2020" name="bioRxiv">
        <title>A rank-normalized archaeal taxonomy based on genome phylogeny resolves widespread incomplete and uneven classifications.</title>
        <authorList>
            <person name="Rinke C."/>
            <person name="Chuvochina M."/>
            <person name="Mussig A.J."/>
            <person name="Chaumeil P.-A."/>
            <person name="Waite D.W."/>
            <person name="Whitman W.B."/>
            <person name="Parks D.H."/>
            <person name="Hugenholtz P."/>
        </authorList>
    </citation>
    <scope>NUCLEOTIDE SEQUENCE [LARGE SCALE GENOMIC DNA]</scope>
</reference>
<sequence>MHIPDGFLSPVVSFFFWIVSLIVSSRAVKNLREKISNNTGKIALLSVLGALVFAAQMLNFPVLGGTSGHIIGGALLAFMLGFDAAVVAMAFVLTVQALVFHDGGITALGANFFNMGIVAPFIGYKFRQVFGGNTSAAFAASVASVLAAALLVSLQLSFSGAVELAPVIGSMLPVHLLVGLVEAIAAALVLAVYYRAVPAPHFSFKRVAALTAIAAVLIAPIASSLPDGLQKTAQDLEFDSLATASMASPALLAGHIFPGIENQALATLFAAVTGTALVFALILVSFKILAKK</sequence>
<comment type="caution">
    <text evidence="9">The sequence shown here is derived from an EMBL/GenBank/DDBJ whole genome shotgun (WGS) entry which is preliminary data.</text>
</comment>
<accession>A0A7J4IXF3</accession>
<evidence type="ECO:0000256" key="6">
    <source>
        <dbReference type="ARBA" id="ARBA00023136"/>
    </source>
</evidence>
<feature type="transmembrane region" description="Helical" evidence="7">
    <location>
        <begin position="136"/>
        <end position="162"/>
    </location>
</feature>
<feature type="transmembrane region" description="Helical" evidence="7">
    <location>
        <begin position="40"/>
        <end position="58"/>
    </location>
</feature>
<dbReference type="AlphaFoldDB" id="A0A7J4IXF3"/>
<comment type="subcellular location">
    <subcellularLocation>
        <location evidence="1">Cell membrane</location>
        <topology evidence="1">Multi-pass membrane protein</topology>
    </subcellularLocation>
</comment>
<feature type="transmembrane region" description="Helical" evidence="7">
    <location>
        <begin position="174"/>
        <end position="194"/>
    </location>
</feature>
<feature type="transmembrane region" description="Helical" evidence="7">
    <location>
        <begin position="6"/>
        <end position="28"/>
    </location>
</feature>
<dbReference type="Proteomes" id="UP000577419">
    <property type="component" value="Unassembled WGS sequence"/>
</dbReference>
<keyword evidence="4 7" id="KW-0812">Transmembrane</keyword>
<evidence type="ECO:0000256" key="1">
    <source>
        <dbReference type="ARBA" id="ARBA00004651"/>
    </source>
</evidence>
<feature type="domain" description="PDGLE" evidence="8">
    <location>
        <begin position="208"/>
        <end position="290"/>
    </location>
</feature>
<proteinExistence type="predicted"/>
<dbReference type="Pfam" id="PF13190">
    <property type="entry name" value="PDGLE"/>
    <property type="match status" value="1"/>
</dbReference>
<protein>
    <recommendedName>
        <fullName evidence="8">PDGLE domain-containing protein</fullName>
    </recommendedName>
</protein>
<dbReference type="GO" id="GO:0000041">
    <property type="term" value="P:transition metal ion transport"/>
    <property type="evidence" value="ECO:0007669"/>
    <property type="project" value="InterPro"/>
</dbReference>
<dbReference type="Pfam" id="PF01891">
    <property type="entry name" value="CbiM"/>
    <property type="match status" value="1"/>
</dbReference>
<evidence type="ECO:0000313" key="9">
    <source>
        <dbReference type="EMBL" id="HIH08477.1"/>
    </source>
</evidence>
<evidence type="ECO:0000313" key="10">
    <source>
        <dbReference type="Proteomes" id="UP000577419"/>
    </source>
</evidence>
<dbReference type="EMBL" id="DUFG01000018">
    <property type="protein sequence ID" value="HIH08477.1"/>
    <property type="molecule type" value="Genomic_DNA"/>
</dbReference>
<evidence type="ECO:0000256" key="3">
    <source>
        <dbReference type="ARBA" id="ARBA00022475"/>
    </source>
</evidence>
<evidence type="ECO:0000256" key="2">
    <source>
        <dbReference type="ARBA" id="ARBA00022448"/>
    </source>
</evidence>
<dbReference type="InterPro" id="IPR025937">
    <property type="entry name" value="PDGLE_dom"/>
</dbReference>
<keyword evidence="5 7" id="KW-1133">Transmembrane helix</keyword>
<organism evidence="9 10">
    <name type="scientific">Candidatus Iainarchaeum sp</name>
    <dbReference type="NCBI Taxonomy" id="3101447"/>
    <lineage>
        <taxon>Archaea</taxon>
        <taxon>Candidatus Iainarchaeota</taxon>
        <taxon>Candidatus Iainarchaeia</taxon>
        <taxon>Candidatus Iainarchaeales</taxon>
        <taxon>Candidatus Iainarchaeaceae</taxon>
        <taxon>Candidatus Iainarchaeum</taxon>
    </lineage>
</organism>
<evidence type="ECO:0000256" key="5">
    <source>
        <dbReference type="ARBA" id="ARBA00022989"/>
    </source>
</evidence>
<evidence type="ECO:0000256" key="4">
    <source>
        <dbReference type="ARBA" id="ARBA00022692"/>
    </source>
</evidence>
<name>A0A7J4IXF3_9ARCH</name>
<feature type="transmembrane region" description="Helical" evidence="7">
    <location>
        <begin position="206"/>
        <end position="226"/>
    </location>
</feature>
<evidence type="ECO:0000259" key="8">
    <source>
        <dbReference type="Pfam" id="PF13190"/>
    </source>
</evidence>
<feature type="transmembrane region" description="Helical" evidence="7">
    <location>
        <begin position="70"/>
        <end position="93"/>
    </location>
</feature>
<dbReference type="GO" id="GO:0005886">
    <property type="term" value="C:plasma membrane"/>
    <property type="evidence" value="ECO:0007669"/>
    <property type="project" value="UniProtKB-SubCell"/>
</dbReference>
<keyword evidence="3" id="KW-1003">Cell membrane</keyword>
<dbReference type="PANTHER" id="PTHR34229:SF1">
    <property type="entry name" value="METAL TRANSPORT PROTEIN HI_1621-RELATED"/>
    <property type="match status" value="1"/>
</dbReference>
<keyword evidence="6 7" id="KW-0472">Membrane</keyword>
<feature type="transmembrane region" description="Helical" evidence="7">
    <location>
        <begin position="105"/>
        <end position="124"/>
    </location>
</feature>
<dbReference type="InterPro" id="IPR002751">
    <property type="entry name" value="CbiM/NikMN"/>
</dbReference>
<keyword evidence="2" id="KW-0813">Transport</keyword>